<dbReference type="GO" id="GO:0006357">
    <property type="term" value="P:regulation of transcription by RNA polymerase II"/>
    <property type="evidence" value="ECO:0007669"/>
    <property type="project" value="InterPro"/>
</dbReference>
<keyword evidence="5" id="KW-0804">Transcription</keyword>
<evidence type="ECO:0000313" key="11">
    <source>
        <dbReference type="Proteomes" id="UP000006514"/>
    </source>
</evidence>
<sequence length="1524" mass="168253">MSSSRVVPEPVAPYIARPPPWLKRTHTTADLGYSGFYPPVPNAPEEQLTDTAVREGYTAQLEVNAESFNAKGEATKSFAIGTALEDLKQLLELVIERRADNAARLPTAAFKVPGRVTFNEQRRVGWVNELADSDTPLSKIGKSVPHGFKGHDLLEMLQTNKVAVPRAVWYVRVLGANETQGMRNRPNFHPSMYSVEWANVVTSYVKKLLADIALPSAPRAGLNIKTTFKSILADPESRERWLARYTYCLDLLREFYAESLVDHCTFLSWLCQHLAGANLAQAFFIVGLMEEYTDGLLGHRAFTRPLVESWLARLSEIENSPVKENMAFLSSMIKSLLHRALATVPDAFVSPGIWMYHSTLMRDLFYNTANPDTFRDVEQRNEALIFRILPERAMAEVRMIMAEIAALNGMALDTDLHTLATRGTPLPVLFTWASSPAQHGLHRPFLVGTLLQRRGEEGEALQDALIDWLEQDDPSVSSRGAARLLGELGRVGLFSYGRFLDPVLARGEVERHRAIIREMPIWRENGVVLRQRMTALYGRQRKNEEDDIQRKIRQEIRQELPQLFGGMLPEVEPAGALKSRMPTLFGAHRFEQIRMVGIWLTPIVLEKINQGLFDDVHVALRTYSIFSELLSSTQCFSSLCDVNVVLLNKPMALELLMAVVNNLRRFAFLFKCMDVVPQIDAALAVAHHSVRSRPAQLRALLGLLEALDRGGQSTITQLVAADVEASIEALRPPPTSPEDIPTQVYELDGLAHDSAPNAPSILAHSMWTKFKLKPNWGLTAAESTFASLRDLQPVPDDCAAKFTMFLWEVDQLMAGALDACVLDCLRGPVFEDMRTCGEETWAIVGTILVELVTRGCVSTQTVLRGVCYPAWSLGARPGLGEDDVAMHAGFLMMSVKLGKTLLLCAVETAPEDDFPPRTLSDAQMLKTRRTVLYDDGDFADLVTSLRSLVAWEAGPHVALREAAASLRTALQGNREFWFIARKNLDLVRDVFLTVLPPSEALVEMLRAILGDPANVMYDPEEETATTTSWQNISSRVNPWTFARTSINLHLTLQELVKGLGEETTRAQAERDLDTFTARLFDSAVTAEETDLLADVLRGISGPVAAKFVNNGLRRLTTLLDDVQGDVPIEAIELFLKRAGEVLRLLASVIVPLRDDPSKLPAVEAEVQDAYIAALLKKFECVERRMPNAEQEDNLHLLLQTLIFLARLLQFSLGLSRPWSDKSKEYGVDLMSCLVRLAAMCGGGIVTESRAFTILLDTVSMMVDEFPKDPKTAATDLFRNLPAVEPESLSEGIPDCFKDRLRFILPYRARSPYTDDLVYITPATSDISYGPGVTNRPWEWLECLDAGATSIPLEFFGGRGTGEAALDDLEGARAGDVLQQQDTFNTGSLFELDWRQSRIPASTEADDEPTPPPAADDTHEHEQATSEAFPHEPSPAPTVLSRTSAGGFASASVSSRRGSPALAMRGRGSATTGSGTGSKRASSAMEDSSTDNGEGRSGSAVPNKRARGRTTGAGATTTRSRSKKK</sequence>
<dbReference type="PANTHER" id="PTHR46567:SF1">
    <property type="entry name" value="MEDIATOR OF RNA POLYMERASE II TRANSCRIPTION SUBUNIT 12"/>
    <property type="match status" value="1"/>
</dbReference>
<reference evidence="11" key="1">
    <citation type="journal article" date="2012" name="Science">
        <title>The Paleozoic origin of enzymatic lignin decomposition reconstructed from 31 fungal genomes.</title>
        <authorList>
            <person name="Floudas D."/>
            <person name="Binder M."/>
            <person name="Riley R."/>
            <person name="Barry K."/>
            <person name="Blanchette R.A."/>
            <person name="Henrissat B."/>
            <person name="Martinez A.T."/>
            <person name="Otillar R."/>
            <person name="Spatafora J.W."/>
            <person name="Yadav J.S."/>
            <person name="Aerts A."/>
            <person name="Benoit I."/>
            <person name="Boyd A."/>
            <person name="Carlson A."/>
            <person name="Copeland A."/>
            <person name="Coutinho P.M."/>
            <person name="de Vries R.P."/>
            <person name="Ferreira P."/>
            <person name="Findley K."/>
            <person name="Foster B."/>
            <person name="Gaskell J."/>
            <person name="Glotzer D."/>
            <person name="Gorecki P."/>
            <person name="Heitman J."/>
            <person name="Hesse C."/>
            <person name="Hori C."/>
            <person name="Igarashi K."/>
            <person name="Jurgens J.A."/>
            <person name="Kallen N."/>
            <person name="Kersten P."/>
            <person name="Kohler A."/>
            <person name="Kuees U."/>
            <person name="Kumar T.K.A."/>
            <person name="Kuo A."/>
            <person name="LaButti K."/>
            <person name="Larrondo L.F."/>
            <person name="Lindquist E."/>
            <person name="Ling A."/>
            <person name="Lombard V."/>
            <person name="Lucas S."/>
            <person name="Lundell T."/>
            <person name="Martin R."/>
            <person name="McLaughlin D.J."/>
            <person name="Morgenstern I."/>
            <person name="Morin E."/>
            <person name="Murat C."/>
            <person name="Nagy L.G."/>
            <person name="Nolan M."/>
            <person name="Ohm R.A."/>
            <person name="Patyshakuliyeva A."/>
            <person name="Rokas A."/>
            <person name="Ruiz-Duenas F.J."/>
            <person name="Sabat G."/>
            <person name="Salamov A."/>
            <person name="Samejima M."/>
            <person name="Schmutz J."/>
            <person name="Slot J.C."/>
            <person name="St John F."/>
            <person name="Stenlid J."/>
            <person name="Sun H."/>
            <person name="Sun S."/>
            <person name="Syed K."/>
            <person name="Tsang A."/>
            <person name="Wiebenga A."/>
            <person name="Young D."/>
            <person name="Pisabarro A."/>
            <person name="Eastwood D.C."/>
            <person name="Martin F."/>
            <person name="Cullen D."/>
            <person name="Grigoriev I.V."/>
            <person name="Hibbett D.S."/>
        </authorList>
    </citation>
    <scope>NUCLEOTIDE SEQUENCE [LARGE SCALE GENOMIC DNA]</scope>
    <source>
        <strain evidence="11">TFB10046</strain>
    </source>
</reference>
<evidence type="ECO:0000256" key="6">
    <source>
        <dbReference type="ARBA" id="ARBA00023242"/>
    </source>
</evidence>
<dbReference type="GO" id="GO:0016592">
    <property type="term" value="C:mediator complex"/>
    <property type="evidence" value="ECO:0007669"/>
    <property type="project" value="InterPro"/>
</dbReference>
<dbReference type="GO" id="GO:0003712">
    <property type="term" value="F:transcription coregulator activity"/>
    <property type="evidence" value="ECO:0007669"/>
    <property type="project" value="InterPro"/>
</dbReference>
<feature type="region of interest" description="Disordered" evidence="8">
    <location>
        <begin position="1400"/>
        <end position="1524"/>
    </location>
</feature>
<comment type="similarity">
    <text evidence="2">Belongs to the Mediator complex subunit 12 family.</text>
</comment>
<evidence type="ECO:0000256" key="7">
    <source>
        <dbReference type="ARBA" id="ARBA00032010"/>
    </source>
</evidence>
<comment type="subcellular location">
    <subcellularLocation>
        <location evidence="1">Nucleus</location>
    </subcellularLocation>
</comment>
<feature type="compositionally biased region" description="Low complexity" evidence="8">
    <location>
        <begin position="1508"/>
        <end position="1518"/>
    </location>
</feature>
<dbReference type="Proteomes" id="UP000006514">
    <property type="component" value="Unassembled WGS sequence"/>
</dbReference>
<dbReference type="PANTHER" id="PTHR46567">
    <property type="entry name" value="MEDIATOR OF RNA POLYMERASE II TRANSCRIPTION SUBUNIT 12"/>
    <property type="match status" value="1"/>
</dbReference>
<dbReference type="eggNOG" id="KOG4522">
    <property type="taxonomic scope" value="Eukaryota"/>
</dbReference>
<evidence type="ECO:0000256" key="1">
    <source>
        <dbReference type="ARBA" id="ARBA00004123"/>
    </source>
</evidence>
<evidence type="ECO:0000256" key="8">
    <source>
        <dbReference type="SAM" id="MobiDB-lite"/>
    </source>
</evidence>
<dbReference type="Pfam" id="PF09497">
    <property type="entry name" value="Med12"/>
    <property type="match status" value="1"/>
</dbReference>
<evidence type="ECO:0000256" key="4">
    <source>
        <dbReference type="ARBA" id="ARBA00023015"/>
    </source>
</evidence>
<keyword evidence="4" id="KW-0805">Transcription regulation</keyword>
<dbReference type="OrthoDB" id="20828at2759"/>
<dbReference type="SMART" id="SM01281">
    <property type="entry name" value="Med12"/>
    <property type="match status" value="1"/>
</dbReference>
<organism evidence="10 11">
    <name type="scientific">Auricularia subglabra (strain TFB-10046 / SS5)</name>
    <name type="common">White-rot fungus</name>
    <name type="synonym">Auricularia delicata (strain TFB10046)</name>
    <dbReference type="NCBI Taxonomy" id="717982"/>
    <lineage>
        <taxon>Eukaryota</taxon>
        <taxon>Fungi</taxon>
        <taxon>Dikarya</taxon>
        <taxon>Basidiomycota</taxon>
        <taxon>Agaricomycotina</taxon>
        <taxon>Agaricomycetes</taxon>
        <taxon>Auriculariales</taxon>
        <taxon>Auriculariaceae</taxon>
        <taxon>Auricularia</taxon>
    </lineage>
</organism>
<evidence type="ECO:0000256" key="2">
    <source>
        <dbReference type="ARBA" id="ARBA00010289"/>
    </source>
</evidence>
<evidence type="ECO:0000259" key="9">
    <source>
        <dbReference type="SMART" id="SM01281"/>
    </source>
</evidence>
<accession>J0WTI9</accession>
<feature type="domain" description="Mediator complex subunit Med12" evidence="9">
    <location>
        <begin position="109"/>
        <end position="172"/>
    </location>
</feature>
<proteinExistence type="inferred from homology"/>
<dbReference type="OMA" id="RPWEWTE"/>
<keyword evidence="6" id="KW-0539">Nucleus</keyword>
<dbReference type="EMBL" id="JH687884">
    <property type="protein sequence ID" value="EJD35643.1"/>
    <property type="molecule type" value="Genomic_DNA"/>
</dbReference>
<evidence type="ECO:0000256" key="3">
    <source>
        <dbReference type="ARBA" id="ARBA00019622"/>
    </source>
</evidence>
<gene>
    <name evidence="10" type="ORF">AURDEDRAFT_117332</name>
</gene>
<protein>
    <recommendedName>
        <fullName evidence="3">Mediator of RNA polymerase II transcription subunit 12</fullName>
    </recommendedName>
    <alternativeName>
        <fullName evidence="7">Mediator complex subunit 12</fullName>
    </alternativeName>
</protein>
<keyword evidence="11" id="KW-1185">Reference proteome</keyword>
<dbReference type="InterPro" id="IPR019035">
    <property type="entry name" value="Mediator_Med12"/>
</dbReference>
<dbReference type="KEGG" id="adl:AURDEDRAFT_117332"/>
<name>J0WTI9_AURST</name>
<feature type="compositionally biased region" description="Low complexity" evidence="8">
    <location>
        <begin position="1443"/>
        <end position="1483"/>
    </location>
</feature>
<evidence type="ECO:0000313" key="10">
    <source>
        <dbReference type="EMBL" id="EJD35643.1"/>
    </source>
</evidence>
<evidence type="ECO:0000256" key="5">
    <source>
        <dbReference type="ARBA" id="ARBA00023163"/>
    </source>
</evidence>
<dbReference type="InParanoid" id="J0WTI9"/>